<gene>
    <name evidence="5" type="ORF">NBR_LOCUS12053</name>
</gene>
<dbReference type="EMBL" id="UYSL01020664">
    <property type="protein sequence ID" value="VDL75642.1"/>
    <property type="molecule type" value="Genomic_DNA"/>
</dbReference>
<protein>
    <submittedName>
        <fullName evidence="7">ANK_REP_REGION domain-containing protein</fullName>
    </submittedName>
</protein>
<dbReference type="PROSITE" id="PS50297">
    <property type="entry name" value="ANK_REP_REGION"/>
    <property type="match status" value="1"/>
</dbReference>
<dbReference type="Gene3D" id="1.25.40.20">
    <property type="entry name" value="Ankyrin repeat-containing domain"/>
    <property type="match status" value="1"/>
</dbReference>
<dbReference type="PANTHER" id="PTHR24198:SF165">
    <property type="entry name" value="ANKYRIN REPEAT-CONTAINING PROTEIN-RELATED"/>
    <property type="match status" value="1"/>
</dbReference>
<feature type="compositionally biased region" description="Basic and acidic residues" evidence="4">
    <location>
        <begin position="1"/>
        <end position="12"/>
    </location>
</feature>
<dbReference type="OMA" id="CTRTHES"/>
<feature type="compositionally biased region" description="Polar residues" evidence="4">
    <location>
        <begin position="177"/>
        <end position="191"/>
    </location>
</feature>
<sequence length="632" mass="71244">MKDRGDTDKLDQRGQVPASNDGDQIENTDSTDSSDWERHPGLIDWEELRKGMDEATARIRKSLHDDTHIYSQTEQFLYKAMEKETGRMTRSRTKVMMSTGVTPSPDTSKLSGPGTTAKEDEKTPRSSLPNEVKTPRKKRRIVKIEYLKSSDDEESLADLMLKTKTKEEPKGTDPQHPLTNTDRLKQTTVEQDCNAPMPKDRKLAKPQFRKIDFDRAAPKTTANETDASASPPATKHLKDNVPRIHYRERKTPVSNFKRKSFQESLDDSCRLGSVEKHVKKRHSLPEGISGSHSAVDIVELAISKQQEIENAYSASRVKSQRFRSIKRTMGSNENVSSTPCTSPTVEVDLQNPKHLEALVNRKSEGNMKKFRKATCSFPASKSGDSCNELKSFISKWRDEHGGTLLHWICRNRKCDGTHIVDDFIHYLKDFAPELLFVHDNMMKLPLHIAIEKGEVCRVLKLLQHGSPIVWQDGNGLTPLEIAYIYGHRSVLKLLLNYGASFHDLLAREEKNIFELDVLSPIFITPIADGLTPVFTFVHEPKRYNHLPGAKVPMLFTYIAVNRAVPGKRNVETRELLSDSSVYSCPLRAGVNVIAFKLHDSLANSRLMFAAQVILMTNVDPKQSNAPAISSPP</sequence>
<keyword evidence="1" id="KW-0677">Repeat</keyword>
<dbReference type="AlphaFoldDB" id="A0A0N4Y7C6"/>
<keyword evidence="2 3" id="KW-0040">ANK repeat</keyword>
<feature type="region of interest" description="Disordered" evidence="4">
    <location>
        <begin position="1"/>
        <end position="40"/>
    </location>
</feature>
<feature type="compositionally biased region" description="Basic and acidic residues" evidence="4">
    <location>
        <begin position="164"/>
        <end position="173"/>
    </location>
</feature>
<evidence type="ECO:0000313" key="7">
    <source>
        <dbReference type="WBParaSite" id="NBR_0001205201-mRNA-1"/>
    </source>
</evidence>
<dbReference type="PANTHER" id="PTHR24198">
    <property type="entry name" value="ANKYRIN REPEAT AND PROTEIN KINASE DOMAIN-CONTAINING PROTEIN"/>
    <property type="match status" value="1"/>
</dbReference>
<reference evidence="7" key="1">
    <citation type="submission" date="2017-02" db="UniProtKB">
        <authorList>
            <consortium name="WormBaseParasite"/>
        </authorList>
    </citation>
    <scope>IDENTIFICATION</scope>
</reference>
<evidence type="ECO:0000256" key="1">
    <source>
        <dbReference type="ARBA" id="ARBA00022737"/>
    </source>
</evidence>
<dbReference type="PROSITE" id="PS50088">
    <property type="entry name" value="ANK_REPEAT"/>
    <property type="match status" value="1"/>
</dbReference>
<name>A0A0N4Y7C6_NIPBR</name>
<feature type="repeat" description="ANK" evidence="3">
    <location>
        <begin position="474"/>
        <end position="500"/>
    </location>
</feature>
<feature type="compositionally biased region" description="Polar residues" evidence="4">
    <location>
        <begin position="17"/>
        <end position="33"/>
    </location>
</feature>
<proteinExistence type="predicted"/>
<feature type="region of interest" description="Disordered" evidence="4">
    <location>
        <begin position="97"/>
        <end position="137"/>
    </location>
</feature>
<dbReference type="Pfam" id="PF12796">
    <property type="entry name" value="Ank_2"/>
    <property type="match status" value="1"/>
</dbReference>
<keyword evidence="6" id="KW-1185">Reference proteome</keyword>
<feature type="region of interest" description="Disordered" evidence="4">
    <location>
        <begin position="163"/>
        <end position="237"/>
    </location>
</feature>
<dbReference type="WBParaSite" id="NBR_0001205201-mRNA-1">
    <property type="protein sequence ID" value="NBR_0001205201-mRNA-1"/>
    <property type="gene ID" value="NBR_0001205201"/>
</dbReference>
<feature type="compositionally biased region" description="Polar residues" evidence="4">
    <location>
        <begin position="99"/>
        <end position="114"/>
    </location>
</feature>
<evidence type="ECO:0000256" key="3">
    <source>
        <dbReference type="PROSITE-ProRule" id="PRU00023"/>
    </source>
</evidence>
<evidence type="ECO:0000313" key="6">
    <source>
        <dbReference type="Proteomes" id="UP000271162"/>
    </source>
</evidence>
<dbReference type="InterPro" id="IPR036770">
    <property type="entry name" value="Ankyrin_rpt-contain_sf"/>
</dbReference>
<dbReference type="Proteomes" id="UP000271162">
    <property type="component" value="Unassembled WGS sequence"/>
</dbReference>
<dbReference type="InterPro" id="IPR002110">
    <property type="entry name" value="Ankyrin_rpt"/>
</dbReference>
<organism evidence="7">
    <name type="scientific">Nippostrongylus brasiliensis</name>
    <name type="common">Rat hookworm</name>
    <dbReference type="NCBI Taxonomy" id="27835"/>
    <lineage>
        <taxon>Eukaryota</taxon>
        <taxon>Metazoa</taxon>
        <taxon>Ecdysozoa</taxon>
        <taxon>Nematoda</taxon>
        <taxon>Chromadorea</taxon>
        <taxon>Rhabditida</taxon>
        <taxon>Rhabditina</taxon>
        <taxon>Rhabditomorpha</taxon>
        <taxon>Strongyloidea</taxon>
        <taxon>Heligmosomidae</taxon>
        <taxon>Nippostrongylus</taxon>
    </lineage>
</organism>
<dbReference type="SMART" id="SM00248">
    <property type="entry name" value="ANK"/>
    <property type="match status" value="3"/>
</dbReference>
<evidence type="ECO:0000313" key="5">
    <source>
        <dbReference type="EMBL" id="VDL75642.1"/>
    </source>
</evidence>
<evidence type="ECO:0000256" key="2">
    <source>
        <dbReference type="ARBA" id="ARBA00023043"/>
    </source>
</evidence>
<reference evidence="5 6" key="2">
    <citation type="submission" date="2018-11" db="EMBL/GenBank/DDBJ databases">
        <authorList>
            <consortium name="Pathogen Informatics"/>
        </authorList>
    </citation>
    <scope>NUCLEOTIDE SEQUENCE [LARGE SCALE GENOMIC DNA]</scope>
</reference>
<dbReference type="STRING" id="27835.A0A0N4Y7C6"/>
<evidence type="ECO:0000256" key="4">
    <source>
        <dbReference type="SAM" id="MobiDB-lite"/>
    </source>
</evidence>
<feature type="compositionally biased region" description="Basic and acidic residues" evidence="4">
    <location>
        <begin position="198"/>
        <end position="217"/>
    </location>
</feature>
<accession>A0A0N4Y7C6</accession>
<dbReference type="SUPFAM" id="SSF48403">
    <property type="entry name" value="Ankyrin repeat"/>
    <property type="match status" value="1"/>
</dbReference>